<proteinExistence type="predicted"/>
<dbReference type="EMBL" id="MU865954">
    <property type="protein sequence ID" value="KAK4446850.1"/>
    <property type="molecule type" value="Genomic_DNA"/>
</dbReference>
<protein>
    <submittedName>
        <fullName evidence="2">Uncharacterized protein</fullName>
    </submittedName>
</protein>
<keyword evidence="3" id="KW-1185">Reference proteome</keyword>
<feature type="region of interest" description="Disordered" evidence="1">
    <location>
        <begin position="112"/>
        <end position="138"/>
    </location>
</feature>
<evidence type="ECO:0000313" key="2">
    <source>
        <dbReference type="EMBL" id="KAK4446850.1"/>
    </source>
</evidence>
<sequence length="320" mass="36309">MNTTTQTSPMRRSRRSGRPKPFNTIENLQARWGDPPTTFDAAALMYLCRGLIREFNLRPRAVRRNLRIRAEWMRICRLLCDVGNVLSTENRPGGSRLEVDFSDFVKAGSDGCVSDTTAMDTPSESTDSENDEEKAYERPLSPSRLELWCMSRRSSACSVDLGGSIKELAAVVEEVDSSAEPEVCVPLEYKIWEAESRIEESEQQLKMLDVCPRDLLIGIDSRTSGERTQDCEKWDEKSSEDQQKQGPSNADSERRENAPNTNLVLPGCSTKYPTKLRMRVPSSSRLPRKTKTADDKRLKGIAKRTWRLWPDKLDEKLADV</sequence>
<reference evidence="2" key="2">
    <citation type="submission" date="2023-05" db="EMBL/GenBank/DDBJ databases">
        <authorList>
            <consortium name="Lawrence Berkeley National Laboratory"/>
            <person name="Steindorff A."/>
            <person name="Hensen N."/>
            <person name="Bonometti L."/>
            <person name="Westerberg I."/>
            <person name="Brannstrom I.O."/>
            <person name="Guillou S."/>
            <person name="Cros-Aarteil S."/>
            <person name="Calhoun S."/>
            <person name="Haridas S."/>
            <person name="Kuo A."/>
            <person name="Mondo S."/>
            <person name="Pangilinan J."/>
            <person name="Riley R."/>
            <person name="Labutti K."/>
            <person name="Andreopoulos B."/>
            <person name="Lipzen A."/>
            <person name="Chen C."/>
            <person name="Yanf M."/>
            <person name="Daum C."/>
            <person name="Ng V."/>
            <person name="Clum A."/>
            <person name="Ohm R."/>
            <person name="Martin F."/>
            <person name="Silar P."/>
            <person name="Natvig D."/>
            <person name="Lalanne C."/>
            <person name="Gautier V."/>
            <person name="Ament-Velasquez S.L."/>
            <person name="Kruys A."/>
            <person name="Hutchinson M.I."/>
            <person name="Powell A.J."/>
            <person name="Barry K."/>
            <person name="Miller A.N."/>
            <person name="Grigoriev I.V."/>
            <person name="Debuchy R."/>
            <person name="Gladieux P."/>
            <person name="Thoren M.H."/>
            <person name="Johannesson H."/>
        </authorList>
    </citation>
    <scope>NUCLEOTIDE SEQUENCE</scope>
    <source>
        <strain evidence="2">PSN243</strain>
    </source>
</reference>
<name>A0AAV9GG93_9PEZI</name>
<feature type="compositionally biased region" description="Basic and acidic residues" evidence="1">
    <location>
        <begin position="227"/>
        <end position="243"/>
    </location>
</feature>
<comment type="caution">
    <text evidence="2">The sequence shown here is derived from an EMBL/GenBank/DDBJ whole genome shotgun (WGS) entry which is preliminary data.</text>
</comment>
<dbReference type="Proteomes" id="UP001321760">
    <property type="component" value="Unassembled WGS sequence"/>
</dbReference>
<evidence type="ECO:0000256" key="1">
    <source>
        <dbReference type="SAM" id="MobiDB-lite"/>
    </source>
</evidence>
<dbReference type="AlphaFoldDB" id="A0AAV9GG93"/>
<gene>
    <name evidence="2" type="ORF">QBC34DRAFT_382924</name>
</gene>
<reference evidence="2" key="1">
    <citation type="journal article" date="2023" name="Mol. Phylogenet. Evol.">
        <title>Genome-scale phylogeny and comparative genomics of the fungal order Sordariales.</title>
        <authorList>
            <person name="Hensen N."/>
            <person name="Bonometti L."/>
            <person name="Westerberg I."/>
            <person name="Brannstrom I.O."/>
            <person name="Guillou S."/>
            <person name="Cros-Aarteil S."/>
            <person name="Calhoun S."/>
            <person name="Haridas S."/>
            <person name="Kuo A."/>
            <person name="Mondo S."/>
            <person name="Pangilinan J."/>
            <person name="Riley R."/>
            <person name="LaButti K."/>
            <person name="Andreopoulos B."/>
            <person name="Lipzen A."/>
            <person name="Chen C."/>
            <person name="Yan M."/>
            <person name="Daum C."/>
            <person name="Ng V."/>
            <person name="Clum A."/>
            <person name="Steindorff A."/>
            <person name="Ohm R.A."/>
            <person name="Martin F."/>
            <person name="Silar P."/>
            <person name="Natvig D.O."/>
            <person name="Lalanne C."/>
            <person name="Gautier V."/>
            <person name="Ament-Velasquez S.L."/>
            <person name="Kruys A."/>
            <person name="Hutchinson M.I."/>
            <person name="Powell A.J."/>
            <person name="Barry K."/>
            <person name="Miller A.N."/>
            <person name="Grigoriev I.V."/>
            <person name="Debuchy R."/>
            <person name="Gladieux P."/>
            <person name="Hiltunen Thoren M."/>
            <person name="Johannesson H."/>
        </authorList>
    </citation>
    <scope>NUCLEOTIDE SEQUENCE</scope>
    <source>
        <strain evidence="2">PSN243</strain>
    </source>
</reference>
<feature type="region of interest" description="Disordered" evidence="1">
    <location>
        <begin position="1"/>
        <end position="24"/>
    </location>
</feature>
<evidence type="ECO:0000313" key="3">
    <source>
        <dbReference type="Proteomes" id="UP001321760"/>
    </source>
</evidence>
<accession>A0AAV9GG93</accession>
<organism evidence="2 3">
    <name type="scientific">Podospora aff. communis PSN243</name>
    <dbReference type="NCBI Taxonomy" id="3040156"/>
    <lineage>
        <taxon>Eukaryota</taxon>
        <taxon>Fungi</taxon>
        <taxon>Dikarya</taxon>
        <taxon>Ascomycota</taxon>
        <taxon>Pezizomycotina</taxon>
        <taxon>Sordariomycetes</taxon>
        <taxon>Sordariomycetidae</taxon>
        <taxon>Sordariales</taxon>
        <taxon>Podosporaceae</taxon>
        <taxon>Podospora</taxon>
    </lineage>
</organism>
<feature type="compositionally biased region" description="Polar residues" evidence="1">
    <location>
        <begin position="114"/>
        <end position="125"/>
    </location>
</feature>
<feature type="region of interest" description="Disordered" evidence="1">
    <location>
        <begin position="227"/>
        <end position="297"/>
    </location>
</feature>